<dbReference type="EMBL" id="JAAZNV010000006">
    <property type="protein sequence ID" value="NMB91391.1"/>
    <property type="molecule type" value="Genomic_DNA"/>
</dbReference>
<name>A0A7X9E6X1_UNCKA</name>
<accession>A0A7X9E6X1</accession>
<gene>
    <name evidence="1" type="ORF">GYA37_00925</name>
</gene>
<reference evidence="1 2" key="1">
    <citation type="journal article" date="2020" name="Biotechnol. Biofuels">
        <title>New insights from the biogas microbiome by comprehensive genome-resolved metagenomics of nearly 1600 species originating from multiple anaerobic digesters.</title>
        <authorList>
            <person name="Campanaro S."/>
            <person name="Treu L."/>
            <person name="Rodriguez-R L.M."/>
            <person name="Kovalovszki A."/>
            <person name="Ziels R.M."/>
            <person name="Maus I."/>
            <person name="Zhu X."/>
            <person name="Kougias P.G."/>
            <person name="Basile A."/>
            <person name="Luo G."/>
            <person name="Schluter A."/>
            <person name="Konstantinidis K.T."/>
            <person name="Angelidaki I."/>
        </authorList>
    </citation>
    <scope>NUCLEOTIDE SEQUENCE [LARGE SCALE GENOMIC DNA]</scope>
    <source>
        <strain evidence="1">AS27yjCOA_202</strain>
    </source>
</reference>
<protein>
    <submittedName>
        <fullName evidence="1">Uncharacterized protein</fullName>
    </submittedName>
</protein>
<evidence type="ECO:0000313" key="1">
    <source>
        <dbReference type="EMBL" id="NMB91391.1"/>
    </source>
</evidence>
<proteinExistence type="predicted"/>
<evidence type="ECO:0000313" key="2">
    <source>
        <dbReference type="Proteomes" id="UP000590542"/>
    </source>
</evidence>
<organism evidence="1 2">
    <name type="scientific">candidate division WWE3 bacterium</name>
    <dbReference type="NCBI Taxonomy" id="2053526"/>
    <lineage>
        <taxon>Bacteria</taxon>
        <taxon>Katanobacteria</taxon>
    </lineage>
</organism>
<dbReference type="AlphaFoldDB" id="A0A7X9E6X1"/>
<comment type="caution">
    <text evidence="1">The sequence shown here is derived from an EMBL/GenBank/DDBJ whole genome shotgun (WGS) entry which is preliminary data.</text>
</comment>
<dbReference type="Proteomes" id="UP000590542">
    <property type="component" value="Unassembled WGS sequence"/>
</dbReference>
<sequence>MSTALKLTVVSSSVILALLEKGARAMDTAKKPSTKEEKPEILLVTDVSEVNKTTSRCSPDVGNGCSPNCIPQCAPKQ</sequence>